<keyword evidence="6" id="KW-1185">Reference proteome</keyword>
<feature type="region of interest" description="Disordered" evidence="4">
    <location>
        <begin position="139"/>
        <end position="170"/>
    </location>
</feature>
<proteinExistence type="predicted"/>
<dbReference type="CDD" id="cd04496">
    <property type="entry name" value="SSB_OBF"/>
    <property type="match status" value="1"/>
</dbReference>
<evidence type="ECO:0000313" key="6">
    <source>
        <dbReference type="Proteomes" id="UP001428817"/>
    </source>
</evidence>
<dbReference type="Pfam" id="PF00436">
    <property type="entry name" value="SSB"/>
    <property type="match status" value="1"/>
</dbReference>
<protein>
    <recommendedName>
        <fullName evidence="3">Single-stranded DNA-binding protein</fullName>
    </recommendedName>
</protein>
<name>A0ABP9RDP1_9PSEU</name>
<evidence type="ECO:0000256" key="2">
    <source>
        <dbReference type="PROSITE-ProRule" id="PRU00252"/>
    </source>
</evidence>
<evidence type="ECO:0000313" key="5">
    <source>
        <dbReference type="EMBL" id="GAA5175501.1"/>
    </source>
</evidence>
<organism evidence="5 6">
    <name type="scientific">Pseudonocardia eucalypti</name>
    <dbReference type="NCBI Taxonomy" id="648755"/>
    <lineage>
        <taxon>Bacteria</taxon>
        <taxon>Bacillati</taxon>
        <taxon>Actinomycetota</taxon>
        <taxon>Actinomycetes</taxon>
        <taxon>Pseudonocardiales</taxon>
        <taxon>Pseudonocardiaceae</taxon>
        <taxon>Pseudonocardia</taxon>
    </lineage>
</organism>
<accession>A0ABP9RDP1</accession>
<dbReference type="EMBL" id="BAABJP010000066">
    <property type="protein sequence ID" value="GAA5175501.1"/>
    <property type="molecule type" value="Genomic_DNA"/>
</dbReference>
<dbReference type="Proteomes" id="UP001428817">
    <property type="component" value="Unassembled WGS sequence"/>
</dbReference>
<evidence type="ECO:0000256" key="4">
    <source>
        <dbReference type="SAM" id="MobiDB-lite"/>
    </source>
</evidence>
<sequence length="181" mass="19668">MGTAMNETLVTLVGNVISEVSRRRVTEGEGPVYFRMASNERRFDRESGNWVDGDRFFVTVTCWRRLADGVQLSLEKGDPVIVKGRLYTSSFEAEGKPRSVTSLEAYAVGPDLSRCSARPNRPRREALEDVAAEDVALAGIPEQRSATGQSEGSCSPEAEGLTDPQAATAERELKVVTTAAN</sequence>
<dbReference type="PROSITE" id="PS50935">
    <property type="entry name" value="SSB"/>
    <property type="match status" value="1"/>
</dbReference>
<reference evidence="6" key="1">
    <citation type="journal article" date="2019" name="Int. J. Syst. Evol. Microbiol.">
        <title>The Global Catalogue of Microorganisms (GCM) 10K type strain sequencing project: providing services to taxonomists for standard genome sequencing and annotation.</title>
        <authorList>
            <consortium name="The Broad Institute Genomics Platform"/>
            <consortium name="The Broad Institute Genome Sequencing Center for Infectious Disease"/>
            <person name="Wu L."/>
            <person name="Ma J."/>
        </authorList>
    </citation>
    <scope>NUCLEOTIDE SEQUENCE [LARGE SCALE GENOMIC DNA]</scope>
    <source>
        <strain evidence="6">JCM 18303</strain>
    </source>
</reference>
<evidence type="ECO:0000256" key="1">
    <source>
        <dbReference type="ARBA" id="ARBA00023125"/>
    </source>
</evidence>
<dbReference type="InterPro" id="IPR011344">
    <property type="entry name" value="ssDNA-bd"/>
</dbReference>
<dbReference type="InterPro" id="IPR012340">
    <property type="entry name" value="NA-bd_OB-fold"/>
</dbReference>
<feature type="compositionally biased region" description="Polar residues" evidence="4">
    <location>
        <begin position="144"/>
        <end position="153"/>
    </location>
</feature>
<dbReference type="InterPro" id="IPR000424">
    <property type="entry name" value="Primosome_PriB/ssb"/>
</dbReference>
<dbReference type="Gene3D" id="2.40.50.140">
    <property type="entry name" value="Nucleic acid-binding proteins"/>
    <property type="match status" value="1"/>
</dbReference>
<dbReference type="GO" id="GO:0003677">
    <property type="term" value="F:DNA binding"/>
    <property type="evidence" value="ECO:0007669"/>
    <property type="project" value="UniProtKB-KW"/>
</dbReference>
<dbReference type="SUPFAM" id="SSF50249">
    <property type="entry name" value="Nucleic acid-binding proteins"/>
    <property type="match status" value="1"/>
</dbReference>
<comment type="caution">
    <text evidence="5">The sequence shown here is derived from an EMBL/GenBank/DDBJ whole genome shotgun (WGS) entry which is preliminary data.</text>
</comment>
<evidence type="ECO:0000256" key="3">
    <source>
        <dbReference type="RuleBase" id="RU000524"/>
    </source>
</evidence>
<keyword evidence="1 2" id="KW-0238">DNA-binding</keyword>
<dbReference type="NCBIfam" id="TIGR00621">
    <property type="entry name" value="ssb"/>
    <property type="match status" value="1"/>
</dbReference>
<gene>
    <name evidence="5" type="primary">ssb</name>
    <name evidence="5" type="ORF">GCM10023321_81680</name>
</gene>